<evidence type="ECO:0000256" key="5">
    <source>
        <dbReference type="ARBA" id="ARBA00023242"/>
    </source>
</evidence>
<evidence type="ECO:0000313" key="7">
    <source>
        <dbReference type="Proteomes" id="UP001153636"/>
    </source>
</evidence>
<dbReference type="OrthoDB" id="1869581at2759"/>
<dbReference type="GO" id="GO:0008270">
    <property type="term" value="F:zinc ion binding"/>
    <property type="evidence" value="ECO:0007669"/>
    <property type="project" value="UniProtKB-KW"/>
</dbReference>
<keyword evidence="5" id="KW-0539">Nucleus</keyword>
<keyword evidence="4" id="KW-0862">Zinc</keyword>
<evidence type="ECO:0000256" key="4">
    <source>
        <dbReference type="ARBA" id="ARBA00022833"/>
    </source>
</evidence>
<evidence type="ECO:0000256" key="3">
    <source>
        <dbReference type="ARBA" id="ARBA00022771"/>
    </source>
</evidence>
<dbReference type="Proteomes" id="UP001153636">
    <property type="component" value="Chromosome 9"/>
</dbReference>
<dbReference type="Gene3D" id="1.10.10.1070">
    <property type="entry name" value="Zinc finger, BED domain-containing"/>
    <property type="match status" value="1"/>
</dbReference>
<organism evidence="6 7">
    <name type="scientific">Psylliodes chrysocephalus</name>
    <dbReference type="NCBI Taxonomy" id="3402493"/>
    <lineage>
        <taxon>Eukaryota</taxon>
        <taxon>Metazoa</taxon>
        <taxon>Ecdysozoa</taxon>
        <taxon>Arthropoda</taxon>
        <taxon>Hexapoda</taxon>
        <taxon>Insecta</taxon>
        <taxon>Pterygota</taxon>
        <taxon>Neoptera</taxon>
        <taxon>Endopterygota</taxon>
        <taxon>Coleoptera</taxon>
        <taxon>Polyphaga</taxon>
        <taxon>Cucujiformia</taxon>
        <taxon>Chrysomeloidea</taxon>
        <taxon>Chrysomelidae</taxon>
        <taxon>Galerucinae</taxon>
        <taxon>Alticini</taxon>
        <taxon>Psylliodes</taxon>
    </lineage>
</organism>
<keyword evidence="2" id="KW-0479">Metal-binding</keyword>
<dbReference type="AlphaFoldDB" id="A0A9P0GNS9"/>
<evidence type="ECO:0000256" key="1">
    <source>
        <dbReference type="ARBA" id="ARBA00004123"/>
    </source>
</evidence>
<keyword evidence="3" id="KW-0863">Zinc-finger</keyword>
<keyword evidence="7" id="KW-1185">Reference proteome</keyword>
<accession>A0A9P0GNS9</accession>
<dbReference type="SUPFAM" id="SSF140996">
    <property type="entry name" value="Hermes dimerisation domain"/>
    <property type="match status" value="1"/>
</dbReference>
<reference evidence="6" key="1">
    <citation type="submission" date="2022-01" db="EMBL/GenBank/DDBJ databases">
        <authorList>
            <person name="King R."/>
        </authorList>
    </citation>
    <scope>NUCLEOTIDE SEQUENCE</scope>
</reference>
<dbReference type="PANTHER" id="PTHR46481">
    <property type="entry name" value="ZINC FINGER BED DOMAIN-CONTAINING PROTEIN 4"/>
    <property type="match status" value="1"/>
</dbReference>
<dbReference type="GO" id="GO:0005634">
    <property type="term" value="C:nucleus"/>
    <property type="evidence" value="ECO:0007669"/>
    <property type="project" value="UniProtKB-SubCell"/>
</dbReference>
<name>A0A9P0GNS9_9CUCU</name>
<sequence length="143" mass="16283">MNPARKKIIDDKLLELIAKDIQPFSVVEDTGFRDFCHALNPSYVLPSRKTLSKTLIPAKYLDTLNKTKGVVSNVESVTITTDLWSSRNNDSYMGVTGHFIDANYVVKSVLLDIFLFKGFHTSANLADELLRIVKEWDLEKKKY</sequence>
<protein>
    <submittedName>
        <fullName evidence="6">Uncharacterized protein</fullName>
    </submittedName>
</protein>
<dbReference type="InterPro" id="IPR052035">
    <property type="entry name" value="ZnF_BED_domain_contain"/>
</dbReference>
<dbReference type="EMBL" id="OV651821">
    <property type="protein sequence ID" value="CAH1115658.1"/>
    <property type="molecule type" value="Genomic_DNA"/>
</dbReference>
<evidence type="ECO:0000313" key="6">
    <source>
        <dbReference type="EMBL" id="CAH1115658.1"/>
    </source>
</evidence>
<evidence type="ECO:0000256" key="2">
    <source>
        <dbReference type="ARBA" id="ARBA00022723"/>
    </source>
</evidence>
<dbReference type="SUPFAM" id="SSF53098">
    <property type="entry name" value="Ribonuclease H-like"/>
    <property type="match status" value="1"/>
</dbReference>
<comment type="subcellular location">
    <subcellularLocation>
        <location evidence="1">Nucleus</location>
    </subcellularLocation>
</comment>
<dbReference type="InterPro" id="IPR012337">
    <property type="entry name" value="RNaseH-like_sf"/>
</dbReference>
<dbReference type="PANTHER" id="PTHR46481:SF10">
    <property type="entry name" value="ZINC FINGER BED DOMAIN-CONTAINING PROTEIN 39"/>
    <property type="match status" value="1"/>
</dbReference>
<proteinExistence type="predicted"/>
<gene>
    <name evidence="6" type="ORF">PSYICH_LOCUS15680</name>
</gene>